<keyword evidence="3" id="KW-1185">Reference proteome</keyword>
<evidence type="ECO:0008006" key="4">
    <source>
        <dbReference type="Google" id="ProtNLM"/>
    </source>
</evidence>
<protein>
    <recommendedName>
        <fullName evidence="4">Flavodoxin-like domain-containing protein</fullName>
    </recommendedName>
</protein>
<dbReference type="EMBL" id="JACJVQ010000006">
    <property type="protein sequence ID" value="MBB6634260.1"/>
    <property type="molecule type" value="Genomic_DNA"/>
</dbReference>
<reference evidence="2 3" key="1">
    <citation type="submission" date="2020-08" db="EMBL/GenBank/DDBJ databases">
        <title>Cohnella phylogeny.</title>
        <authorList>
            <person name="Dunlap C."/>
        </authorList>
    </citation>
    <scope>NUCLEOTIDE SEQUENCE [LARGE SCALE GENOMIC DNA]</scope>
    <source>
        <strain evidence="2 3">DSM 25241</strain>
    </source>
</reference>
<comment type="caution">
    <text evidence="2">The sequence shown here is derived from an EMBL/GenBank/DDBJ whole genome shotgun (WGS) entry which is preliminary data.</text>
</comment>
<dbReference type="AlphaFoldDB" id="A0A841SWM6"/>
<name>A0A841SWM6_9BACL</name>
<evidence type="ECO:0000256" key="1">
    <source>
        <dbReference type="SAM" id="SignalP"/>
    </source>
</evidence>
<feature type="chain" id="PRO_5039597899" description="Flavodoxin-like domain-containing protein" evidence="1">
    <location>
        <begin position="29"/>
        <end position="49"/>
    </location>
</feature>
<gene>
    <name evidence="2" type="ORF">H7B67_09070</name>
</gene>
<proteinExistence type="predicted"/>
<evidence type="ECO:0000313" key="2">
    <source>
        <dbReference type="EMBL" id="MBB6634260.1"/>
    </source>
</evidence>
<dbReference type="RefSeq" id="WP_185119486.1">
    <property type="nucleotide sequence ID" value="NZ_JACJVQ010000006.1"/>
</dbReference>
<keyword evidence="1" id="KW-0732">Signal</keyword>
<organism evidence="2 3">
    <name type="scientific">Cohnella thailandensis</name>
    <dbReference type="NCBI Taxonomy" id="557557"/>
    <lineage>
        <taxon>Bacteria</taxon>
        <taxon>Bacillati</taxon>
        <taxon>Bacillota</taxon>
        <taxon>Bacilli</taxon>
        <taxon>Bacillales</taxon>
        <taxon>Paenibacillaceae</taxon>
        <taxon>Cohnella</taxon>
    </lineage>
</organism>
<accession>A0A841SWM6</accession>
<sequence length="49" mass="5692">MKKLSKSRRRRIWLAAATAMTVSLWWNAVHSDDGQIEEARRIIVYSTTS</sequence>
<evidence type="ECO:0000313" key="3">
    <source>
        <dbReference type="Proteomes" id="UP000535838"/>
    </source>
</evidence>
<feature type="signal peptide" evidence="1">
    <location>
        <begin position="1"/>
        <end position="28"/>
    </location>
</feature>
<dbReference type="Proteomes" id="UP000535838">
    <property type="component" value="Unassembled WGS sequence"/>
</dbReference>